<dbReference type="EMBL" id="JAJFAZ020000006">
    <property type="protein sequence ID" value="KAI5323904.1"/>
    <property type="molecule type" value="Genomic_DNA"/>
</dbReference>
<gene>
    <name evidence="2" type="ORF">L3X38_032977</name>
</gene>
<name>A0AAD4YWJ6_PRUDU</name>
<organism evidence="2 3">
    <name type="scientific">Prunus dulcis</name>
    <name type="common">Almond</name>
    <name type="synonym">Amygdalus dulcis</name>
    <dbReference type="NCBI Taxonomy" id="3755"/>
    <lineage>
        <taxon>Eukaryota</taxon>
        <taxon>Viridiplantae</taxon>
        <taxon>Streptophyta</taxon>
        <taxon>Embryophyta</taxon>
        <taxon>Tracheophyta</taxon>
        <taxon>Spermatophyta</taxon>
        <taxon>Magnoliopsida</taxon>
        <taxon>eudicotyledons</taxon>
        <taxon>Gunneridae</taxon>
        <taxon>Pentapetalae</taxon>
        <taxon>rosids</taxon>
        <taxon>fabids</taxon>
        <taxon>Rosales</taxon>
        <taxon>Rosaceae</taxon>
        <taxon>Amygdaloideae</taxon>
        <taxon>Amygdaleae</taxon>
        <taxon>Prunus</taxon>
    </lineage>
</organism>
<accession>A0AAD4YWJ6</accession>
<evidence type="ECO:0000313" key="3">
    <source>
        <dbReference type="Proteomes" id="UP001054821"/>
    </source>
</evidence>
<reference evidence="2 3" key="1">
    <citation type="journal article" date="2022" name="G3 (Bethesda)">
        <title>Whole-genome sequence and methylome profiling of the almond [Prunus dulcis (Mill.) D.A. Webb] cultivar 'Nonpareil'.</title>
        <authorList>
            <person name="D'Amico-Willman K.M."/>
            <person name="Ouma W.Z."/>
            <person name="Meulia T."/>
            <person name="Sideli G.M."/>
            <person name="Gradziel T.M."/>
            <person name="Fresnedo-Ramirez J."/>
        </authorList>
    </citation>
    <scope>NUCLEOTIDE SEQUENCE [LARGE SCALE GENOMIC DNA]</scope>
    <source>
        <strain evidence="2">Clone GOH B32 T37-40</strain>
    </source>
</reference>
<evidence type="ECO:0000313" key="2">
    <source>
        <dbReference type="EMBL" id="KAI5323904.1"/>
    </source>
</evidence>
<comment type="caution">
    <text evidence="2">The sequence shown here is derived from an EMBL/GenBank/DDBJ whole genome shotgun (WGS) entry which is preliminary data.</text>
</comment>
<proteinExistence type="predicted"/>
<dbReference type="Pfam" id="PF07727">
    <property type="entry name" value="RVT_2"/>
    <property type="match status" value="1"/>
</dbReference>
<sequence length="246" mass="26299">MGDNSIVGAVAAASSNLCVSNSIPGTGSNTWIIDTSASDHMTYDAKFVDELSSNTRNPYITSANRLPYPITGEGTISVTPTLSLSSAYCSEASDRSPISEDETCGAYEEMTNPPLELDQLPISGDEAGAVGVETTVHTEASDHSPVLENNESDSCIDEFNAITPSALPVPQSTHDSESSEDALSNLKWMDAMNVEMDALNRSKTWDLVPLPRGKKVVGCRWVFTLKHKADGSIDGYKARLVAKGYT</sequence>
<dbReference type="Proteomes" id="UP001054821">
    <property type="component" value="Chromosome 6"/>
</dbReference>
<dbReference type="InterPro" id="IPR013103">
    <property type="entry name" value="RVT_2"/>
</dbReference>
<feature type="domain" description="Reverse transcriptase Ty1/copia-type" evidence="1">
    <location>
        <begin position="203"/>
        <end position="245"/>
    </location>
</feature>
<keyword evidence="3" id="KW-1185">Reference proteome</keyword>
<dbReference type="AlphaFoldDB" id="A0AAD4YWJ6"/>
<protein>
    <recommendedName>
        <fullName evidence="1">Reverse transcriptase Ty1/copia-type domain-containing protein</fullName>
    </recommendedName>
</protein>
<evidence type="ECO:0000259" key="1">
    <source>
        <dbReference type="Pfam" id="PF07727"/>
    </source>
</evidence>